<reference evidence="1" key="1">
    <citation type="submission" date="2022-02" db="EMBL/GenBank/DDBJ databases">
        <title>Coral-associated bacteria.</title>
        <authorList>
            <person name="Tang K."/>
            <person name="Wang X."/>
        </authorList>
    </citation>
    <scope>NUCLEOTIDE SEQUENCE</scope>
    <source>
        <strain evidence="1">SCSIO 43006</strain>
    </source>
</reference>
<organism evidence="1 2">
    <name type="scientific">Microbulbifer variabilis</name>
    <dbReference type="NCBI Taxonomy" id="266805"/>
    <lineage>
        <taxon>Bacteria</taxon>
        <taxon>Pseudomonadati</taxon>
        <taxon>Pseudomonadota</taxon>
        <taxon>Gammaproteobacteria</taxon>
        <taxon>Cellvibrionales</taxon>
        <taxon>Microbulbiferaceae</taxon>
        <taxon>Microbulbifer</taxon>
    </lineage>
</organism>
<dbReference type="SUPFAM" id="SSF109854">
    <property type="entry name" value="DinB/YfiT-like putative metalloenzymes"/>
    <property type="match status" value="1"/>
</dbReference>
<sequence>MSKERTKNLVDLFSSRLTTLGHILEISEQHFHEESESILDFRLIEDMLPFGTQIAYTCNQPYNFSLWCKNQESDNLSPKIESLTVAKNLIERTKSQLKDSELRDSKLSELKRINLDGNQYLELKGKDYIQEFLIPNFYFHLVSAYNIMRMKGVPLGKVNYMAHVAPLVKVA</sequence>
<dbReference type="PANTHER" id="PTHR36922:SF1">
    <property type="entry name" value="DUF1993 DOMAIN-CONTAINING PROTEIN"/>
    <property type="match status" value="1"/>
</dbReference>
<protein>
    <submittedName>
        <fullName evidence="1">DUF1993 domain-containing protein</fullName>
    </submittedName>
</protein>
<evidence type="ECO:0000313" key="2">
    <source>
        <dbReference type="Proteomes" id="UP001055658"/>
    </source>
</evidence>
<evidence type="ECO:0000313" key="1">
    <source>
        <dbReference type="EMBL" id="USD22638.1"/>
    </source>
</evidence>
<accession>A0ABY4VE98</accession>
<dbReference type="InterPro" id="IPR034660">
    <property type="entry name" value="DinB/YfiT-like"/>
</dbReference>
<dbReference type="PANTHER" id="PTHR36922">
    <property type="entry name" value="BLL2446 PROTEIN"/>
    <property type="match status" value="1"/>
</dbReference>
<dbReference type="Proteomes" id="UP001055658">
    <property type="component" value="Chromosome"/>
</dbReference>
<proteinExistence type="predicted"/>
<dbReference type="EMBL" id="CP092418">
    <property type="protein sequence ID" value="USD22638.1"/>
    <property type="molecule type" value="Genomic_DNA"/>
</dbReference>
<dbReference type="InterPro" id="IPR018531">
    <property type="entry name" value="DUF1993"/>
</dbReference>
<keyword evidence="2" id="KW-1185">Reference proteome</keyword>
<name>A0ABY4VE98_9GAMM</name>
<dbReference type="Pfam" id="PF09351">
    <property type="entry name" value="DUF1993"/>
    <property type="match status" value="1"/>
</dbReference>
<dbReference type="RefSeq" id="WP_252084994.1">
    <property type="nucleotide sequence ID" value="NZ_CP092418.1"/>
</dbReference>
<dbReference type="Gene3D" id="1.20.120.450">
    <property type="entry name" value="dinb family like domain"/>
    <property type="match status" value="1"/>
</dbReference>
<gene>
    <name evidence="1" type="ORF">MJO52_05760</name>
</gene>